<dbReference type="Proteomes" id="UP000479190">
    <property type="component" value="Unassembled WGS sequence"/>
</dbReference>
<dbReference type="SMART" id="SM00248">
    <property type="entry name" value="ANK"/>
    <property type="match status" value="4"/>
</dbReference>
<feature type="region of interest" description="Disordered" evidence="4">
    <location>
        <begin position="1"/>
        <end position="31"/>
    </location>
</feature>
<feature type="repeat" description="ANK" evidence="3">
    <location>
        <begin position="53"/>
        <end position="85"/>
    </location>
</feature>
<keyword evidence="6" id="KW-1185">Reference proteome</keyword>
<dbReference type="GO" id="GO:0010468">
    <property type="term" value="P:regulation of gene expression"/>
    <property type="evidence" value="ECO:0007669"/>
    <property type="project" value="TreeGrafter"/>
</dbReference>
<dbReference type="Pfam" id="PF12796">
    <property type="entry name" value="Ank_2"/>
    <property type="match status" value="1"/>
</dbReference>
<proteinExistence type="predicted"/>
<feature type="compositionally biased region" description="Basic and acidic residues" evidence="4">
    <location>
        <begin position="12"/>
        <end position="21"/>
    </location>
</feature>
<evidence type="ECO:0000256" key="4">
    <source>
        <dbReference type="SAM" id="MobiDB-lite"/>
    </source>
</evidence>
<name>A0A6H5ILB2_9HYME</name>
<keyword evidence="1" id="KW-0677">Repeat</keyword>
<sequence length="245" mass="27826">MNSKFRSSPVDESPKSREKHIYTRARSRQQQQRLARASLNKYPPVDINARDKVNNLPLHFSLSRGYTQEAEELLRKGANPNSTDKEGWTPLHVICERRGDEDVQVRMLFELSSEKYQPVQVNVQNDEGNTPLHGAAINNKPKVVKLLLKNGSDPNLINKNGETPLHNICKRMRIKEASASLLRTTLTLKNLKNRMKAAKSLLRRGANPNLVDKNGSTPLFIICNGVLEDWEHMDDTQLRSALKKT</sequence>
<protein>
    <submittedName>
        <fullName evidence="5">Uncharacterized protein</fullName>
    </submittedName>
</protein>
<dbReference type="AlphaFoldDB" id="A0A6H5ILB2"/>
<evidence type="ECO:0000256" key="3">
    <source>
        <dbReference type="PROSITE-ProRule" id="PRU00023"/>
    </source>
</evidence>
<dbReference type="InterPro" id="IPR036770">
    <property type="entry name" value="Ankyrin_rpt-contain_sf"/>
</dbReference>
<dbReference type="PANTHER" id="PTHR24124">
    <property type="entry name" value="ANKYRIN REPEAT FAMILY A"/>
    <property type="match status" value="1"/>
</dbReference>
<feature type="repeat" description="ANK" evidence="3">
    <location>
        <begin position="127"/>
        <end position="159"/>
    </location>
</feature>
<evidence type="ECO:0000313" key="6">
    <source>
        <dbReference type="Proteomes" id="UP000479190"/>
    </source>
</evidence>
<dbReference type="GO" id="GO:0005634">
    <property type="term" value="C:nucleus"/>
    <property type="evidence" value="ECO:0007669"/>
    <property type="project" value="TreeGrafter"/>
</dbReference>
<evidence type="ECO:0000313" key="5">
    <source>
        <dbReference type="EMBL" id="CAB0036532.1"/>
    </source>
</evidence>
<dbReference type="InterPro" id="IPR002110">
    <property type="entry name" value="Ankyrin_rpt"/>
</dbReference>
<dbReference type="PROSITE" id="PS50297">
    <property type="entry name" value="ANK_REP_REGION"/>
    <property type="match status" value="2"/>
</dbReference>
<dbReference type="OrthoDB" id="6593077at2759"/>
<dbReference type="Gene3D" id="1.25.40.20">
    <property type="entry name" value="Ankyrin repeat-containing domain"/>
    <property type="match status" value="3"/>
</dbReference>
<dbReference type="SUPFAM" id="SSF48403">
    <property type="entry name" value="Ankyrin repeat"/>
    <property type="match status" value="1"/>
</dbReference>
<gene>
    <name evidence="5" type="ORF">TBRA_LOCUS8397</name>
</gene>
<organism evidence="5 6">
    <name type="scientific">Trichogramma brassicae</name>
    <dbReference type="NCBI Taxonomy" id="86971"/>
    <lineage>
        <taxon>Eukaryota</taxon>
        <taxon>Metazoa</taxon>
        <taxon>Ecdysozoa</taxon>
        <taxon>Arthropoda</taxon>
        <taxon>Hexapoda</taxon>
        <taxon>Insecta</taxon>
        <taxon>Pterygota</taxon>
        <taxon>Neoptera</taxon>
        <taxon>Endopterygota</taxon>
        <taxon>Hymenoptera</taxon>
        <taxon>Apocrita</taxon>
        <taxon>Proctotrupomorpha</taxon>
        <taxon>Chalcidoidea</taxon>
        <taxon>Trichogrammatidae</taxon>
        <taxon>Trichogramma</taxon>
    </lineage>
</organism>
<dbReference type="PANTHER" id="PTHR24124:SF14">
    <property type="entry name" value="CHROMOSOME UNDETERMINED SCAFFOLD_25, WHOLE GENOME SHOTGUN SEQUENCE"/>
    <property type="match status" value="1"/>
</dbReference>
<dbReference type="EMBL" id="CADCXV010000820">
    <property type="protein sequence ID" value="CAB0036532.1"/>
    <property type="molecule type" value="Genomic_DNA"/>
</dbReference>
<accession>A0A6H5ILB2</accession>
<evidence type="ECO:0000256" key="2">
    <source>
        <dbReference type="ARBA" id="ARBA00023043"/>
    </source>
</evidence>
<dbReference type="PROSITE" id="PS50088">
    <property type="entry name" value="ANK_REPEAT"/>
    <property type="match status" value="2"/>
</dbReference>
<keyword evidence="2 3" id="KW-0040">ANK repeat</keyword>
<evidence type="ECO:0000256" key="1">
    <source>
        <dbReference type="ARBA" id="ARBA00022737"/>
    </source>
</evidence>
<reference evidence="5 6" key="1">
    <citation type="submission" date="2020-02" db="EMBL/GenBank/DDBJ databases">
        <authorList>
            <person name="Ferguson B K."/>
        </authorList>
    </citation>
    <scope>NUCLEOTIDE SEQUENCE [LARGE SCALE GENOMIC DNA]</scope>
</reference>